<feature type="region of interest" description="Disordered" evidence="1">
    <location>
        <begin position="196"/>
        <end position="246"/>
    </location>
</feature>
<feature type="signal peptide" evidence="2">
    <location>
        <begin position="1"/>
        <end position="27"/>
    </location>
</feature>
<proteinExistence type="predicted"/>
<comment type="caution">
    <text evidence="3">The sequence shown here is derived from an EMBL/GenBank/DDBJ whole genome shotgun (WGS) entry which is preliminary data.</text>
</comment>
<sequence length="290" mass="29493">MRNVRNMTGRAVRAAGLLAGAATLAFAGGVAGAGAALADSPSPSASASPGDGGDAAKGPTEAGTSFRTATPFALDQRATASASTGDYLYWVLPVDAGQQATVKAKVTLPESARHGATTWQLDVYDGLRRRQACRYGVQTKAAAQDATTVELSCALRTVRGWAEQWSNDPLPGDYYVRLTAVDVPAEELGQPVQAEVQASANDTGGAQAVDGKLSAPLVPGAGSPTPEPQPSASAEQQAANGTPDGGWSAGWWSDRWVWTAVGGVLAAVAGIGGYRLTRGSGRPAHLPPGV</sequence>
<dbReference type="RefSeq" id="WP_344579167.1">
    <property type="nucleotide sequence ID" value="NZ_BAAARK010000015.1"/>
</dbReference>
<dbReference type="Proteomes" id="UP001500994">
    <property type="component" value="Unassembled WGS sequence"/>
</dbReference>
<feature type="compositionally biased region" description="Low complexity" evidence="1">
    <location>
        <begin position="230"/>
        <end position="239"/>
    </location>
</feature>
<gene>
    <name evidence="3" type="ORF">GCM10009864_46710</name>
</gene>
<feature type="region of interest" description="Disordered" evidence="1">
    <location>
        <begin position="37"/>
        <end position="68"/>
    </location>
</feature>
<reference evidence="3 4" key="1">
    <citation type="journal article" date="2019" name="Int. J. Syst. Evol. Microbiol.">
        <title>The Global Catalogue of Microorganisms (GCM) 10K type strain sequencing project: providing services to taxonomists for standard genome sequencing and annotation.</title>
        <authorList>
            <consortium name="The Broad Institute Genomics Platform"/>
            <consortium name="The Broad Institute Genome Sequencing Center for Infectious Disease"/>
            <person name="Wu L."/>
            <person name="Ma J."/>
        </authorList>
    </citation>
    <scope>NUCLEOTIDE SEQUENCE [LARGE SCALE GENOMIC DNA]</scope>
    <source>
        <strain evidence="3 4">JCM 16374</strain>
    </source>
</reference>
<protein>
    <recommendedName>
        <fullName evidence="5">Secreted protein</fullName>
    </recommendedName>
</protein>
<feature type="compositionally biased region" description="Low complexity" evidence="1">
    <location>
        <begin position="37"/>
        <end position="49"/>
    </location>
</feature>
<organism evidence="3 4">
    <name type="scientific">Streptomyces lunalinharesii</name>
    <dbReference type="NCBI Taxonomy" id="333384"/>
    <lineage>
        <taxon>Bacteria</taxon>
        <taxon>Bacillati</taxon>
        <taxon>Actinomycetota</taxon>
        <taxon>Actinomycetes</taxon>
        <taxon>Kitasatosporales</taxon>
        <taxon>Streptomycetaceae</taxon>
        <taxon>Streptomyces</taxon>
    </lineage>
</organism>
<evidence type="ECO:0000313" key="3">
    <source>
        <dbReference type="EMBL" id="GAA2671101.1"/>
    </source>
</evidence>
<evidence type="ECO:0000256" key="1">
    <source>
        <dbReference type="SAM" id="MobiDB-lite"/>
    </source>
</evidence>
<dbReference type="EMBL" id="BAAARK010000015">
    <property type="protein sequence ID" value="GAA2671101.1"/>
    <property type="molecule type" value="Genomic_DNA"/>
</dbReference>
<keyword evidence="4" id="KW-1185">Reference proteome</keyword>
<name>A0ABN3S9F5_9ACTN</name>
<evidence type="ECO:0000256" key="2">
    <source>
        <dbReference type="SAM" id="SignalP"/>
    </source>
</evidence>
<feature type="chain" id="PRO_5045668498" description="Secreted protein" evidence="2">
    <location>
        <begin position="28"/>
        <end position="290"/>
    </location>
</feature>
<evidence type="ECO:0008006" key="5">
    <source>
        <dbReference type="Google" id="ProtNLM"/>
    </source>
</evidence>
<evidence type="ECO:0000313" key="4">
    <source>
        <dbReference type="Proteomes" id="UP001500994"/>
    </source>
</evidence>
<accession>A0ABN3S9F5</accession>
<keyword evidence="2" id="KW-0732">Signal</keyword>